<comment type="caution">
    <text evidence="7">The sequence shown here is derived from an EMBL/GenBank/DDBJ whole genome shotgun (WGS) entry which is preliminary data.</text>
</comment>
<dbReference type="InterPro" id="IPR006910">
    <property type="entry name" value="Rad21_Rec8_N"/>
</dbReference>
<feature type="domain" description="Rad21/Rec8-like protein N-terminal" evidence="6">
    <location>
        <begin position="70"/>
        <end position="130"/>
    </location>
</feature>
<evidence type="ECO:0000256" key="4">
    <source>
        <dbReference type="SAM" id="MobiDB-lite"/>
    </source>
</evidence>
<dbReference type="GO" id="GO:1990414">
    <property type="term" value="P:replication-born double-strand break repair via sister chromatid exchange"/>
    <property type="evidence" value="ECO:0007669"/>
    <property type="project" value="TreeGrafter"/>
</dbReference>
<keyword evidence="8" id="KW-1185">Reference proteome</keyword>
<evidence type="ECO:0000256" key="1">
    <source>
        <dbReference type="ARBA" id="ARBA00004123"/>
    </source>
</evidence>
<protein>
    <submittedName>
        <fullName evidence="7">Uncharacterized protein</fullName>
    </submittedName>
</protein>
<dbReference type="InterPro" id="IPR023093">
    <property type="entry name" value="ScpA-like_C"/>
</dbReference>
<keyword evidence="3" id="KW-0539">Nucleus</keyword>
<evidence type="ECO:0000313" key="8">
    <source>
        <dbReference type="Proteomes" id="UP000565441"/>
    </source>
</evidence>
<feature type="region of interest" description="Disordered" evidence="4">
    <location>
        <begin position="220"/>
        <end position="243"/>
    </location>
</feature>
<evidence type="ECO:0000256" key="2">
    <source>
        <dbReference type="ARBA" id="ARBA00009870"/>
    </source>
</evidence>
<feature type="region of interest" description="Disordered" evidence="4">
    <location>
        <begin position="699"/>
        <end position="737"/>
    </location>
</feature>
<dbReference type="InterPro" id="IPR006909">
    <property type="entry name" value="Rad21/Rec8_C_eu"/>
</dbReference>
<dbReference type="OrthoDB" id="10071381at2759"/>
<feature type="compositionally biased region" description="Low complexity" evidence="4">
    <location>
        <begin position="340"/>
        <end position="349"/>
    </location>
</feature>
<evidence type="ECO:0000259" key="6">
    <source>
        <dbReference type="Pfam" id="PF04825"/>
    </source>
</evidence>
<evidence type="ECO:0000256" key="3">
    <source>
        <dbReference type="ARBA" id="ARBA00023242"/>
    </source>
</evidence>
<dbReference type="Proteomes" id="UP000565441">
    <property type="component" value="Unassembled WGS sequence"/>
</dbReference>
<name>A0A8H5HML5_9AGAR</name>
<dbReference type="GO" id="GO:0005634">
    <property type="term" value="C:nucleus"/>
    <property type="evidence" value="ECO:0007669"/>
    <property type="project" value="UniProtKB-SubCell"/>
</dbReference>
<dbReference type="Pfam" id="PF04824">
    <property type="entry name" value="Rad21_Rec8"/>
    <property type="match status" value="1"/>
</dbReference>
<feature type="region of interest" description="Disordered" evidence="4">
    <location>
        <begin position="456"/>
        <end position="483"/>
    </location>
</feature>
<dbReference type="PANTHER" id="PTHR12585">
    <property type="entry name" value="SCC1 / RAD21 FAMILY MEMBER"/>
    <property type="match status" value="1"/>
</dbReference>
<feature type="compositionally biased region" description="Polar residues" evidence="4">
    <location>
        <begin position="315"/>
        <end position="326"/>
    </location>
</feature>
<reference evidence="7 8" key="1">
    <citation type="journal article" date="2020" name="ISME J.">
        <title>Uncovering the hidden diversity of litter-decomposition mechanisms in mushroom-forming fungi.</title>
        <authorList>
            <person name="Floudas D."/>
            <person name="Bentzer J."/>
            <person name="Ahren D."/>
            <person name="Johansson T."/>
            <person name="Persson P."/>
            <person name="Tunlid A."/>
        </authorList>
    </citation>
    <scope>NUCLEOTIDE SEQUENCE [LARGE SCALE GENOMIC DNA]</scope>
    <source>
        <strain evidence="7 8">CBS 661.87</strain>
    </source>
</reference>
<dbReference type="InterPro" id="IPR036390">
    <property type="entry name" value="WH_DNA-bd_sf"/>
</dbReference>
<dbReference type="AlphaFoldDB" id="A0A8H5HML5"/>
<feature type="compositionally biased region" description="Pro residues" evidence="4">
    <location>
        <begin position="329"/>
        <end position="339"/>
    </location>
</feature>
<evidence type="ECO:0000313" key="7">
    <source>
        <dbReference type="EMBL" id="KAF5386143.1"/>
    </source>
</evidence>
<dbReference type="GO" id="GO:0003682">
    <property type="term" value="F:chromatin binding"/>
    <property type="evidence" value="ECO:0007669"/>
    <property type="project" value="TreeGrafter"/>
</dbReference>
<accession>A0A8H5HML5</accession>
<dbReference type="GO" id="GO:0007064">
    <property type="term" value="P:mitotic sister chromatid cohesion"/>
    <property type="evidence" value="ECO:0007669"/>
    <property type="project" value="TreeGrafter"/>
</dbReference>
<comment type="subcellular location">
    <subcellularLocation>
        <location evidence="1">Nucleus</location>
    </subcellularLocation>
</comment>
<organism evidence="7 8">
    <name type="scientific">Tricholomella constricta</name>
    <dbReference type="NCBI Taxonomy" id="117010"/>
    <lineage>
        <taxon>Eukaryota</taxon>
        <taxon>Fungi</taxon>
        <taxon>Dikarya</taxon>
        <taxon>Basidiomycota</taxon>
        <taxon>Agaricomycotina</taxon>
        <taxon>Agaricomycetes</taxon>
        <taxon>Agaricomycetidae</taxon>
        <taxon>Agaricales</taxon>
        <taxon>Tricholomatineae</taxon>
        <taxon>Lyophyllaceae</taxon>
        <taxon>Tricholomella</taxon>
    </lineage>
</organism>
<feature type="region of interest" description="Disordered" evidence="4">
    <location>
        <begin position="542"/>
        <end position="573"/>
    </location>
</feature>
<dbReference type="Pfam" id="PF04825">
    <property type="entry name" value="Rad21_Rec8_N"/>
    <property type="match status" value="1"/>
</dbReference>
<dbReference type="InterPro" id="IPR039781">
    <property type="entry name" value="Rad21/Rec8-like"/>
</dbReference>
<dbReference type="Gene3D" id="1.10.10.580">
    <property type="entry name" value="Structural maintenance of chromosome 1. Chain E"/>
    <property type="match status" value="1"/>
</dbReference>
<dbReference type="EMBL" id="JAACJP010000003">
    <property type="protein sequence ID" value="KAF5386143.1"/>
    <property type="molecule type" value="Genomic_DNA"/>
</dbReference>
<evidence type="ECO:0000259" key="5">
    <source>
        <dbReference type="Pfam" id="PF04824"/>
    </source>
</evidence>
<comment type="similarity">
    <text evidence="2">Belongs to the rad21 family.</text>
</comment>
<feature type="region of interest" description="Disordered" evidence="4">
    <location>
        <begin position="304"/>
        <end position="357"/>
    </location>
</feature>
<dbReference type="SUPFAM" id="SSF46785">
    <property type="entry name" value="Winged helix' DNA-binding domain"/>
    <property type="match status" value="1"/>
</dbReference>
<gene>
    <name evidence="7" type="ORF">D9615_002504</name>
</gene>
<proteinExistence type="inferred from homology"/>
<feature type="domain" description="Rad21/Rec8-like protein C-terminal eukaryotic" evidence="5">
    <location>
        <begin position="643"/>
        <end position="693"/>
    </location>
</feature>
<sequence length="737" mass="79825">MTLRRTPASGKASSSLFAFSEKLFMTHPNMVSATVASGATFSRYPSLMFYSETILSRRGPLGKTSSNPSAHAIMGQEIEVMALRLSGQLLLGVVRIYSRKAKYLLDDCNEALLKIKLAFRPGIVDMTEDQLAVNKNAITLQPGGLDLDLLLPDVNWEVDFEDRPIQSHGHHQAHIEDITLRTVNDFQDFDLDDPFGIGPSDGIGSQDFDVDLGLDWDAAPEQRDKDDEMSVDESIGVGRDAASRRDSIHSHLLGRNGMDVDMDLLSNRSKTRELSEHPFDNDVNMDFPDLVGMDLGDFGIGFDDLPPAENLDKTPGQTRASSRASSPLTEPPVTPPPDEPLTTEIPQEAAKAKRKLKEKKQIIDSVTELADGPGAKIGRGHAGGLGAPMTKDVSDIITEQQFLPRSSVVMRLLAIRDDPLSHFLPTKVTPNGTFFCAAPPGLAPELAELFMRPVAGSASKRRGASPDKSPYKRRRLDGSVHGDDEIEQARRAGSLAPSHGLGSDIMGRASVGPDGVIDFADQTGGPDDFQLEVPEFDLGFGGDVDMDRGRSKSAPLSELSRLSTPAPDGVPIEEGDETYADAACPIAMFDMRPSQTQTQTQTVETEVSTADHEGKGYSKNTVKAVGMIRKELQPIAGQEDEDKALSFRKLSDKASRRAAASFFFELLVLGTRDCVKLTQSAPFENIEIRAKNKLWEQQRHGSVAPSRHSSVAPSRLGSVAPSRGTSVARSIGSAMGL</sequence>
<dbReference type="GO" id="GO:0030892">
    <property type="term" value="C:mitotic cohesin complex"/>
    <property type="evidence" value="ECO:0007669"/>
    <property type="project" value="TreeGrafter"/>
</dbReference>
<dbReference type="PANTHER" id="PTHR12585:SF69">
    <property type="entry name" value="FI11703P"/>
    <property type="match status" value="1"/>
</dbReference>